<dbReference type="Gene3D" id="3.90.245.10">
    <property type="entry name" value="Ribonucleoside hydrolase-like"/>
    <property type="match status" value="1"/>
</dbReference>
<feature type="domain" description="Cellulose-binding Sde182 nucleoside hydrolase-like" evidence="2">
    <location>
        <begin position="42"/>
        <end position="321"/>
    </location>
</feature>
<evidence type="ECO:0000256" key="1">
    <source>
        <dbReference type="SAM" id="SignalP"/>
    </source>
</evidence>
<dbReference type="InterPro" id="IPR011483">
    <property type="entry name" value="Sde182_NH-like"/>
</dbReference>
<keyword evidence="1" id="KW-0732">Signal</keyword>
<name>A0A4Q1CBB5_9BACT</name>
<dbReference type="EMBL" id="SDHX01000001">
    <property type="protein sequence ID" value="RXK56393.1"/>
    <property type="molecule type" value="Genomic_DNA"/>
</dbReference>
<dbReference type="Proteomes" id="UP000290218">
    <property type="component" value="Unassembled WGS sequence"/>
</dbReference>
<proteinExistence type="predicted"/>
<evidence type="ECO:0000313" key="5">
    <source>
        <dbReference type="Proteomes" id="UP000290218"/>
    </source>
</evidence>
<feature type="chain" id="PRO_5020548723" evidence="1">
    <location>
        <begin position="23"/>
        <end position="508"/>
    </location>
</feature>
<reference evidence="4 5" key="1">
    <citation type="submission" date="2019-01" db="EMBL/GenBank/DDBJ databases">
        <title>Lacunisphaera sp. strain TWA-58.</title>
        <authorList>
            <person name="Chen W.-M."/>
        </authorList>
    </citation>
    <scope>NUCLEOTIDE SEQUENCE [LARGE SCALE GENOMIC DNA]</scope>
    <source>
        <strain evidence="4 5">TWA-58</strain>
    </source>
</reference>
<feature type="signal peptide" evidence="1">
    <location>
        <begin position="1"/>
        <end position="22"/>
    </location>
</feature>
<accession>A0A4Q1CBB5</accession>
<gene>
    <name evidence="4" type="ORF">ESB00_11140</name>
</gene>
<dbReference type="GO" id="GO:0016799">
    <property type="term" value="F:hydrolase activity, hydrolyzing N-glycosyl compounds"/>
    <property type="evidence" value="ECO:0007669"/>
    <property type="project" value="InterPro"/>
</dbReference>
<sequence length="508" mass="56483">MKRRLRLLLPLAAIFAATVTFAATSAGEETATLRFVEIPRSRIVVLTDMGNEADDSQTMVRLLVHANQFDVEGLIAVSSCHQYAGKNDSDLVRNDVQPTMITERIHAYGRVRDNLLLHADGWPTVEHLLSRTGSGPREYGMLGVGDGRSTDGSELIVRALTNGDPRPLYLCINAGANCLAQALWDLRARLNAAAFDAALAKLRIYDDAGQDDAGAWIARSFPHVRYLRSQLQVFNLMNNDGPVTWNPSAAYPGKGQHDWAREHVQTNHGPLGALYPRREKWQQPEIDHTLEGGGTSTWLGHANPGLYVPEEPTWGGWGGRFATQKRLNVRADQLKWADLVATEEKFMPFAMVPEAADCWTDPQTGIHYHGIGVPIFRWRRAYQNEFQARMDWCVQPYAQANHPPVAALNGDRSERIARVDALPGQTLRFDASASSDPDGDTLTFRWYFYPEAGTHLGPLPIIESNGPLARFTVTTPPHRGQLHLILEVQDKNSGVPLTAYRRVVIDCD</sequence>
<protein>
    <submittedName>
        <fullName evidence="4">DUF1593 domain-containing protein</fullName>
    </submittedName>
</protein>
<dbReference type="Gene3D" id="2.60.40.10">
    <property type="entry name" value="Immunoglobulins"/>
    <property type="match status" value="1"/>
</dbReference>
<evidence type="ECO:0000259" key="2">
    <source>
        <dbReference type="Pfam" id="PF07632"/>
    </source>
</evidence>
<organism evidence="4 5">
    <name type="scientific">Oleiharenicola lentus</name>
    <dbReference type="NCBI Taxonomy" id="2508720"/>
    <lineage>
        <taxon>Bacteria</taxon>
        <taxon>Pseudomonadati</taxon>
        <taxon>Verrucomicrobiota</taxon>
        <taxon>Opitutia</taxon>
        <taxon>Opitutales</taxon>
        <taxon>Opitutaceae</taxon>
        <taxon>Oleiharenicola</taxon>
    </lineage>
</organism>
<comment type="caution">
    <text evidence="4">The sequence shown here is derived from an EMBL/GenBank/DDBJ whole genome shotgun (WGS) entry which is preliminary data.</text>
</comment>
<dbReference type="InterPro" id="IPR013783">
    <property type="entry name" value="Ig-like_fold"/>
</dbReference>
<evidence type="ECO:0000259" key="3">
    <source>
        <dbReference type="Pfam" id="PF21027"/>
    </source>
</evidence>
<dbReference type="RefSeq" id="WP_129047762.1">
    <property type="nucleotide sequence ID" value="NZ_SDHX01000001.1"/>
</dbReference>
<dbReference type="OrthoDB" id="253051at2"/>
<dbReference type="AlphaFoldDB" id="A0A4Q1CBB5"/>
<dbReference type="SUPFAM" id="SSF53590">
    <property type="entry name" value="Nucleoside hydrolase"/>
    <property type="match status" value="1"/>
</dbReference>
<feature type="domain" description="Cellulose-binding Sde182 C-terminal" evidence="3">
    <location>
        <begin position="426"/>
        <end position="506"/>
    </location>
</feature>
<dbReference type="Pfam" id="PF07632">
    <property type="entry name" value="Sde182_NH-like"/>
    <property type="match status" value="1"/>
</dbReference>
<keyword evidence="5" id="KW-1185">Reference proteome</keyword>
<dbReference type="InterPro" id="IPR036452">
    <property type="entry name" value="Ribo_hydro-like"/>
</dbReference>
<dbReference type="Pfam" id="PF21027">
    <property type="entry name" value="Sde0182_C"/>
    <property type="match status" value="1"/>
</dbReference>
<dbReference type="InterPro" id="IPR048527">
    <property type="entry name" value="Sde182_C"/>
</dbReference>
<evidence type="ECO:0000313" key="4">
    <source>
        <dbReference type="EMBL" id="RXK56393.1"/>
    </source>
</evidence>